<dbReference type="PANTHER" id="PTHR15364">
    <property type="entry name" value="2'-DEOXYNUCLEOSIDE 5'-PHOSPHATE N-HYDROLASE 1"/>
    <property type="match status" value="1"/>
</dbReference>
<dbReference type="GeneID" id="89228054"/>
<organism evidence="1 2">
    <name type="scientific">Methanolapillus ohkumae</name>
    <dbReference type="NCBI Taxonomy" id="3028298"/>
    <lineage>
        <taxon>Archaea</taxon>
        <taxon>Methanobacteriati</taxon>
        <taxon>Methanobacteriota</taxon>
        <taxon>Stenosarchaea group</taxon>
        <taxon>Methanomicrobia</taxon>
        <taxon>Methanosarcinales</taxon>
        <taxon>Methanosarcinaceae</taxon>
        <taxon>Methanolapillus</taxon>
    </lineage>
</organism>
<reference evidence="1 2" key="1">
    <citation type="submission" date="2023-07" db="EMBL/GenBank/DDBJ databases">
        <title>Closed genome sequence of Methanosarcinaceae archaeon Am2.</title>
        <authorList>
            <person name="Poehlein A."/>
            <person name="Protasov E."/>
            <person name="Platt K."/>
            <person name="Reeh H."/>
            <person name="Daniel R."/>
            <person name="Brune A."/>
        </authorList>
    </citation>
    <scope>NUCLEOTIDE SEQUENCE [LARGE SCALE GENOMIC DNA]</scope>
    <source>
        <strain evidence="1 2">Am2</strain>
    </source>
</reference>
<dbReference type="Pfam" id="PF05014">
    <property type="entry name" value="Nuc_deoxyrib_tr"/>
    <property type="match status" value="1"/>
</dbReference>
<sequence>MKTIYLAGPLFSEAEREFNKKLAAELKNLGFAVFLPQEDAEDDSVQRHNQNQSGIFQSCFSGLEKSDLIVAILEGADIDSGTAWELGYAYAAKKPIIGLRTDFRIHTPNEKVNLMIQETLDEFVLNLRDLMTVLKEYV</sequence>
<dbReference type="EMBL" id="CP131061">
    <property type="protein sequence ID" value="WNY26866.1"/>
    <property type="molecule type" value="Genomic_DNA"/>
</dbReference>
<evidence type="ECO:0000313" key="1">
    <source>
        <dbReference type="EMBL" id="WNY26866.1"/>
    </source>
</evidence>
<dbReference type="GO" id="GO:0009159">
    <property type="term" value="P:deoxyribonucleoside monophosphate catabolic process"/>
    <property type="evidence" value="ECO:0007669"/>
    <property type="project" value="TreeGrafter"/>
</dbReference>
<dbReference type="InterPro" id="IPR051239">
    <property type="entry name" value="2'-dNMP_N-hydrolase"/>
</dbReference>
<dbReference type="InterPro" id="IPR007710">
    <property type="entry name" value="Nucleoside_deoxyribTrfase"/>
</dbReference>
<dbReference type="PANTHER" id="PTHR15364:SF0">
    <property type="entry name" value="2'-DEOXYNUCLEOSIDE 5'-PHOSPHATE N-HYDROLASE 1"/>
    <property type="match status" value="1"/>
</dbReference>
<evidence type="ECO:0000313" key="2">
    <source>
        <dbReference type="Proteomes" id="UP001304970"/>
    </source>
</evidence>
<accession>A0AA96VEJ2</accession>
<dbReference type="Proteomes" id="UP001304970">
    <property type="component" value="Chromosome"/>
</dbReference>
<proteinExistence type="predicted"/>
<dbReference type="SUPFAM" id="SSF52309">
    <property type="entry name" value="N-(deoxy)ribosyltransferase-like"/>
    <property type="match status" value="1"/>
</dbReference>
<dbReference type="Gene3D" id="3.40.50.450">
    <property type="match status" value="1"/>
</dbReference>
<name>A0AA96VEJ2_9EURY</name>
<dbReference type="RefSeq" id="WP_338098371.1">
    <property type="nucleotide sequence ID" value="NZ_CP131061.1"/>
</dbReference>
<evidence type="ECO:0008006" key="3">
    <source>
        <dbReference type="Google" id="ProtNLM"/>
    </source>
</evidence>
<gene>
    <name evidence="1" type="ORF">MsAm2_06470</name>
</gene>
<dbReference type="AlphaFoldDB" id="A0AA96VEJ2"/>
<protein>
    <recommendedName>
        <fullName evidence="3">Nucleoside 2-deoxyribosyltransferase</fullName>
    </recommendedName>
</protein>
<dbReference type="GO" id="GO:0070694">
    <property type="term" value="F:5-hydroxymethyl-dUMP N-hydrolase activity"/>
    <property type="evidence" value="ECO:0007669"/>
    <property type="project" value="TreeGrafter"/>
</dbReference>
<keyword evidence="2" id="KW-1185">Reference proteome</keyword>